<accession>A0A1N7S7T9</accession>
<sequence length="47" mass="4991">MSEIINGAWCVSTFHASHAAHDECARFMIRAGSACPSSCLLARAGRP</sequence>
<evidence type="ECO:0000313" key="2">
    <source>
        <dbReference type="Proteomes" id="UP000195569"/>
    </source>
</evidence>
<proteinExistence type="predicted"/>
<organism evidence="1 2">
    <name type="scientific">Paraburkholderia piptadeniae</name>
    <dbReference type="NCBI Taxonomy" id="1701573"/>
    <lineage>
        <taxon>Bacteria</taxon>
        <taxon>Pseudomonadati</taxon>
        <taxon>Pseudomonadota</taxon>
        <taxon>Betaproteobacteria</taxon>
        <taxon>Burkholderiales</taxon>
        <taxon>Burkholderiaceae</taxon>
        <taxon>Paraburkholderia</taxon>
    </lineage>
</organism>
<dbReference type="EMBL" id="CYGY02000035">
    <property type="protein sequence ID" value="SIT43401.1"/>
    <property type="molecule type" value="Genomic_DNA"/>
</dbReference>
<dbReference type="Proteomes" id="UP000195569">
    <property type="component" value="Unassembled WGS sequence"/>
</dbReference>
<keyword evidence="2" id="KW-1185">Reference proteome</keyword>
<reference evidence="1" key="1">
    <citation type="submission" date="2016-12" db="EMBL/GenBank/DDBJ databases">
        <authorList>
            <person name="Moulin L."/>
        </authorList>
    </citation>
    <scope>NUCLEOTIDE SEQUENCE [LARGE SCALE GENOMIC DNA]</scope>
    <source>
        <strain evidence="1">STM 7183</strain>
    </source>
</reference>
<name>A0A1N7S7T9_9BURK</name>
<gene>
    <name evidence="1" type="ORF">BN2476_350081</name>
</gene>
<dbReference type="AlphaFoldDB" id="A0A1N7S7T9"/>
<comment type="caution">
    <text evidence="1">The sequence shown here is derived from an EMBL/GenBank/DDBJ whole genome shotgun (WGS) entry which is preliminary data.</text>
</comment>
<protein>
    <submittedName>
        <fullName evidence="1">Uncharacterized protein</fullName>
    </submittedName>
</protein>
<evidence type="ECO:0000313" key="1">
    <source>
        <dbReference type="EMBL" id="SIT43401.1"/>
    </source>
</evidence>